<dbReference type="Pfam" id="PF00563">
    <property type="entry name" value="EAL"/>
    <property type="match status" value="1"/>
</dbReference>
<evidence type="ECO:0000313" key="4">
    <source>
        <dbReference type="EMBL" id="OOY13397.1"/>
    </source>
</evidence>
<dbReference type="PANTHER" id="PTHR33121:SF70">
    <property type="entry name" value="SIGNALING PROTEIN YKOW"/>
    <property type="match status" value="1"/>
</dbReference>
<dbReference type="SMART" id="SM00267">
    <property type="entry name" value="GGDEF"/>
    <property type="match status" value="1"/>
</dbReference>
<dbReference type="InterPro" id="IPR001633">
    <property type="entry name" value="EAL_dom"/>
</dbReference>
<gene>
    <name evidence="4" type="ORF">BMG00_06355</name>
</gene>
<protein>
    <recommendedName>
        <fullName evidence="6">Diguanylate cyclase</fullName>
    </recommendedName>
</protein>
<dbReference type="InterPro" id="IPR035919">
    <property type="entry name" value="EAL_sf"/>
</dbReference>
<keyword evidence="1" id="KW-0472">Membrane</keyword>
<evidence type="ECO:0000313" key="5">
    <source>
        <dbReference type="Proteomes" id="UP000242224"/>
    </source>
</evidence>
<keyword evidence="1" id="KW-1133">Transmembrane helix</keyword>
<dbReference type="Gene3D" id="3.20.20.450">
    <property type="entry name" value="EAL domain"/>
    <property type="match status" value="1"/>
</dbReference>
<dbReference type="NCBIfam" id="TIGR00254">
    <property type="entry name" value="GGDEF"/>
    <property type="match status" value="1"/>
</dbReference>
<reference evidence="4 5" key="1">
    <citation type="submission" date="2016-11" db="EMBL/GenBank/DDBJ databases">
        <title>A multilocus sequence analysis scheme for characterization of bacteria in the genus Thioclava.</title>
        <authorList>
            <person name="Liu Y."/>
            <person name="Shao Z."/>
        </authorList>
    </citation>
    <scope>NUCLEOTIDE SEQUENCE [LARGE SCALE GENOMIC DNA]</scope>
    <source>
        <strain evidence="4 5">11.10-0-13</strain>
    </source>
</reference>
<accession>A0ABX3MPS5</accession>
<sequence length="526" mass="57551">MGNTEKATHVRSSQLRARASGKAGPILLRREMIAFVPACGLALLWIGPEAMVLLGFTAILVGWMTRPLPIPPEDEDDDRDPATGLPEKEAAVEAFADILEEAREQMRPSACLVLGIDSVDQLLRQLHRDEFDLLLRRMGERLGAQLRAGDQVARWDGAEFAVLLKPTPRLNLEGMIQLCGRLQDALAEPYSISAREVTLSAYVGFRLLRRSDLEAREPFDANLLLAEAEAAARDAHRIGPGAIRAFSQSAGGAKTVGHSLARDCGDSLEAGHITAFFCPQISTDTGEICGIEVKPRWLHRECGMLDESQILPAIEAAGLIERFSEVLLFETFGALREFDRRGEAVGPASLLLPIPQLDNPKLIERLAWECDRFSIAPERLSFVSPQASVARLAEDLVDHNLRALRRLGCRIELAGFGTGPISADTMRKLAPERLRIDRPFIAGIDHNAENQKLVAAIASMAENLRMTTLAEGVASIAEHAMLGQLGCSAVQGPAIAPPMPPEDFHDWAERHRAKLEATPRLDLRKG</sequence>
<keyword evidence="1" id="KW-0812">Transmembrane</keyword>
<evidence type="ECO:0008006" key="6">
    <source>
        <dbReference type="Google" id="ProtNLM"/>
    </source>
</evidence>
<dbReference type="SMART" id="SM00052">
    <property type="entry name" value="EAL"/>
    <property type="match status" value="1"/>
</dbReference>
<dbReference type="Gene3D" id="3.30.70.270">
    <property type="match status" value="1"/>
</dbReference>
<dbReference type="Pfam" id="PF00990">
    <property type="entry name" value="GGDEF"/>
    <property type="match status" value="1"/>
</dbReference>
<evidence type="ECO:0000259" key="3">
    <source>
        <dbReference type="PROSITE" id="PS50887"/>
    </source>
</evidence>
<dbReference type="SUPFAM" id="SSF55073">
    <property type="entry name" value="Nucleotide cyclase"/>
    <property type="match status" value="1"/>
</dbReference>
<evidence type="ECO:0000259" key="2">
    <source>
        <dbReference type="PROSITE" id="PS50883"/>
    </source>
</evidence>
<feature type="domain" description="EAL" evidence="2">
    <location>
        <begin position="257"/>
        <end position="512"/>
    </location>
</feature>
<dbReference type="PROSITE" id="PS50887">
    <property type="entry name" value="GGDEF"/>
    <property type="match status" value="1"/>
</dbReference>
<comment type="caution">
    <text evidence="4">The sequence shown here is derived from an EMBL/GenBank/DDBJ whole genome shotgun (WGS) entry which is preliminary data.</text>
</comment>
<evidence type="ECO:0000256" key="1">
    <source>
        <dbReference type="SAM" id="Phobius"/>
    </source>
</evidence>
<dbReference type="RefSeq" id="WP_078573682.1">
    <property type="nucleotide sequence ID" value="NZ_MPZS01000001.1"/>
</dbReference>
<dbReference type="PROSITE" id="PS50883">
    <property type="entry name" value="EAL"/>
    <property type="match status" value="1"/>
</dbReference>
<proteinExistence type="predicted"/>
<dbReference type="InterPro" id="IPR000160">
    <property type="entry name" value="GGDEF_dom"/>
</dbReference>
<dbReference type="SUPFAM" id="SSF141868">
    <property type="entry name" value="EAL domain-like"/>
    <property type="match status" value="1"/>
</dbReference>
<name>A0ABX3MPS5_9RHOB</name>
<dbReference type="PANTHER" id="PTHR33121">
    <property type="entry name" value="CYCLIC DI-GMP PHOSPHODIESTERASE PDEF"/>
    <property type="match status" value="1"/>
</dbReference>
<keyword evidence="5" id="KW-1185">Reference proteome</keyword>
<dbReference type="Proteomes" id="UP000242224">
    <property type="component" value="Unassembled WGS sequence"/>
</dbReference>
<dbReference type="EMBL" id="MPZS01000001">
    <property type="protein sequence ID" value="OOY13397.1"/>
    <property type="molecule type" value="Genomic_DNA"/>
</dbReference>
<organism evidence="4 5">
    <name type="scientific">Thioclava marina</name>
    <dbReference type="NCBI Taxonomy" id="1915077"/>
    <lineage>
        <taxon>Bacteria</taxon>
        <taxon>Pseudomonadati</taxon>
        <taxon>Pseudomonadota</taxon>
        <taxon>Alphaproteobacteria</taxon>
        <taxon>Rhodobacterales</taxon>
        <taxon>Paracoccaceae</taxon>
        <taxon>Thioclava</taxon>
    </lineage>
</organism>
<feature type="domain" description="GGDEF" evidence="3">
    <location>
        <begin position="107"/>
        <end position="248"/>
    </location>
</feature>
<dbReference type="CDD" id="cd01948">
    <property type="entry name" value="EAL"/>
    <property type="match status" value="1"/>
</dbReference>
<dbReference type="InterPro" id="IPR029787">
    <property type="entry name" value="Nucleotide_cyclase"/>
</dbReference>
<feature type="transmembrane region" description="Helical" evidence="1">
    <location>
        <begin position="32"/>
        <end position="64"/>
    </location>
</feature>
<dbReference type="InterPro" id="IPR043128">
    <property type="entry name" value="Rev_trsase/Diguanyl_cyclase"/>
</dbReference>
<dbReference type="InterPro" id="IPR050706">
    <property type="entry name" value="Cyclic-di-GMP_PDE-like"/>
</dbReference>